<dbReference type="Proteomes" id="UP000187203">
    <property type="component" value="Unassembled WGS sequence"/>
</dbReference>
<evidence type="ECO:0000256" key="4">
    <source>
        <dbReference type="ARBA" id="ARBA00022989"/>
    </source>
</evidence>
<dbReference type="InterPro" id="IPR030184">
    <property type="entry name" value="WAT1-related"/>
</dbReference>
<keyword evidence="10" id="KW-1185">Reference proteome</keyword>
<dbReference type="EMBL" id="AWUE01017203">
    <property type="protein sequence ID" value="OMO87999.1"/>
    <property type="molecule type" value="Genomic_DNA"/>
</dbReference>
<feature type="domain" description="EamA" evidence="8">
    <location>
        <begin position="28"/>
        <end position="123"/>
    </location>
</feature>
<organism evidence="9 10">
    <name type="scientific">Corchorus olitorius</name>
    <dbReference type="NCBI Taxonomy" id="93759"/>
    <lineage>
        <taxon>Eukaryota</taxon>
        <taxon>Viridiplantae</taxon>
        <taxon>Streptophyta</taxon>
        <taxon>Embryophyta</taxon>
        <taxon>Tracheophyta</taxon>
        <taxon>Spermatophyta</taxon>
        <taxon>Magnoliopsida</taxon>
        <taxon>eudicotyledons</taxon>
        <taxon>Gunneridae</taxon>
        <taxon>Pentapetalae</taxon>
        <taxon>rosids</taxon>
        <taxon>malvids</taxon>
        <taxon>Malvales</taxon>
        <taxon>Malvaceae</taxon>
        <taxon>Grewioideae</taxon>
        <taxon>Apeibeae</taxon>
        <taxon>Corchorus</taxon>
    </lineage>
</organism>
<feature type="transmembrane region" description="Helical" evidence="6">
    <location>
        <begin position="75"/>
        <end position="97"/>
    </location>
</feature>
<evidence type="ECO:0000259" key="8">
    <source>
        <dbReference type="Pfam" id="PF00892"/>
    </source>
</evidence>
<feature type="transmembrane region" description="Helical" evidence="6">
    <location>
        <begin position="139"/>
        <end position="158"/>
    </location>
</feature>
<comment type="similarity">
    <text evidence="2 6">Belongs to the drug/metabolite transporter (DMT) superfamily. Plant drug/metabolite exporter (P-DME) (TC 2.A.7.4) family.</text>
</comment>
<dbReference type="AlphaFoldDB" id="A0A1R3IZH9"/>
<feature type="transmembrane region" description="Helical" evidence="6">
    <location>
        <begin position="249"/>
        <end position="271"/>
    </location>
</feature>
<protein>
    <recommendedName>
        <fullName evidence="6">WAT1-related protein</fullName>
    </recommendedName>
</protein>
<evidence type="ECO:0000256" key="2">
    <source>
        <dbReference type="ARBA" id="ARBA00007635"/>
    </source>
</evidence>
<dbReference type="Pfam" id="PF00892">
    <property type="entry name" value="EamA"/>
    <property type="match status" value="1"/>
</dbReference>
<sequence>MATRFFYKEVLPCTAMFAVESSNVVINILYKLASSKGMNYYIFIAYCYVLATLVFLPLAFFFSRKTMVPPLKFPFIARICLLGLVGFSGLLCSYKGIEFGSATLASAISNLSPAFTFILAVFFSRLLPYLHDSSINIEIIYLTLCAAMVTVESTNVIQNILFKAASSNGLTYYIFIAYAYSLASITVLPLTFFLIRKAGLPPINFSLISKLCLLCLVGFSCQICVYKGLELGSPTLSSAVSNLIPAFTFILAVFFSVIGAVVLSVGLYAVLWGKSNEGNLITYYNDYSASNSSSSSCKAPLLPSHKDEDDEI</sequence>
<feature type="transmembrane region" description="Helical" evidence="6">
    <location>
        <begin position="40"/>
        <end position="63"/>
    </location>
</feature>
<evidence type="ECO:0000256" key="1">
    <source>
        <dbReference type="ARBA" id="ARBA00004141"/>
    </source>
</evidence>
<evidence type="ECO:0000256" key="7">
    <source>
        <dbReference type="SAM" id="MobiDB-lite"/>
    </source>
</evidence>
<evidence type="ECO:0000313" key="9">
    <source>
        <dbReference type="EMBL" id="OMO87999.1"/>
    </source>
</evidence>
<reference evidence="10" key="1">
    <citation type="submission" date="2013-09" db="EMBL/GenBank/DDBJ databases">
        <title>Corchorus olitorius genome sequencing.</title>
        <authorList>
            <person name="Alam M."/>
            <person name="Haque M.S."/>
            <person name="Islam M.S."/>
            <person name="Emdad E.M."/>
            <person name="Islam M.M."/>
            <person name="Ahmed B."/>
            <person name="Halim A."/>
            <person name="Hossen Q.M.M."/>
            <person name="Hossain M.Z."/>
            <person name="Ahmed R."/>
            <person name="Khan M.M."/>
            <person name="Islam R."/>
            <person name="Rashid M.M."/>
            <person name="Khan S.A."/>
            <person name="Rahman M.S."/>
            <person name="Alam M."/>
            <person name="Yahiya A.S."/>
            <person name="Khan M.S."/>
            <person name="Azam M.S."/>
            <person name="Haque T."/>
            <person name="Lashkar M.Z.H."/>
            <person name="Akhand A.I."/>
            <person name="Morshed G."/>
            <person name="Roy S."/>
            <person name="Uddin K.S."/>
            <person name="Rabeya T."/>
            <person name="Hossain A.S."/>
            <person name="Chowdhury A."/>
            <person name="Snigdha A.R."/>
            <person name="Mortoza M.S."/>
            <person name="Matin S.A."/>
            <person name="Hoque S.M.E."/>
            <person name="Islam M.K."/>
            <person name="Roy D.K."/>
            <person name="Haider R."/>
            <person name="Moosa M.M."/>
            <person name="Elias S.M."/>
            <person name="Hasan A.M."/>
            <person name="Jahan S."/>
            <person name="Shafiuddin M."/>
            <person name="Mahmood N."/>
            <person name="Shommy N.S."/>
        </authorList>
    </citation>
    <scope>NUCLEOTIDE SEQUENCE [LARGE SCALE GENOMIC DNA]</scope>
    <source>
        <strain evidence="10">cv. O-4</strain>
    </source>
</reference>
<proteinExistence type="inferred from homology"/>
<dbReference type="InterPro" id="IPR000620">
    <property type="entry name" value="EamA_dom"/>
</dbReference>
<gene>
    <name evidence="9" type="ORF">COLO4_20509</name>
</gene>
<evidence type="ECO:0000313" key="10">
    <source>
        <dbReference type="Proteomes" id="UP000187203"/>
    </source>
</evidence>
<feature type="transmembrane region" description="Helical" evidence="6">
    <location>
        <begin position="207"/>
        <end position="229"/>
    </location>
</feature>
<evidence type="ECO:0000256" key="5">
    <source>
        <dbReference type="ARBA" id="ARBA00023136"/>
    </source>
</evidence>
<comment type="caution">
    <text evidence="9">The sequence shown here is derived from an EMBL/GenBank/DDBJ whole genome shotgun (WGS) entry which is preliminary data.</text>
</comment>
<keyword evidence="4 6" id="KW-1133">Transmembrane helix</keyword>
<dbReference type="GO" id="GO:0022857">
    <property type="term" value="F:transmembrane transporter activity"/>
    <property type="evidence" value="ECO:0007669"/>
    <property type="project" value="InterPro"/>
</dbReference>
<name>A0A1R3IZH9_9ROSI</name>
<feature type="region of interest" description="Disordered" evidence="7">
    <location>
        <begin position="290"/>
        <end position="312"/>
    </location>
</feature>
<dbReference type="PANTHER" id="PTHR31218">
    <property type="entry name" value="WAT1-RELATED PROTEIN"/>
    <property type="match status" value="1"/>
</dbReference>
<dbReference type="STRING" id="93759.A0A1R3IZH9"/>
<dbReference type="GO" id="GO:0016020">
    <property type="term" value="C:membrane"/>
    <property type="evidence" value="ECO:0007669"/>
    <property type="project" value="UniProtKB-SubCell"/>
</dbReference>
<feature type="transmembrane region" description="Helical" evidence="6">
    <location>
        <begin position="170"/>
        <end position="195"/>
    </location>
</feature>
<accession>A0A1R3IZH9</accession>
<keyword evidence="5 6" id="KW-0472">Membrane</keyword>
<keyword evidence="3 6" id="KW-0812">Transmembrane</keyword>
<evidence type="ECO:0000256" key="3">
    <source>
        <dbReference type="ARBA" id="ARBA00022692"/>
    </source>
</evidence>
<feature type="transmembrane region" description="Helical" evidence="6">
    <location>
        <begin position="103"/>
        <end position="127"/>
    </location>
</feature>
<comment type="subcellular location">
    <subcellularLocation>
        <location evidence="1 6">Membrane</location>
        <topology evidence="1 6">Multi-pass membrane protein</topology>
    </subcellularLocation>
</comment>
<evidence type="ECO:0000256" key="6">
    <source>
        <dbReference type="RuleBase" id="RU363077"/>
    </source>
</evidence>
<dbReference type="SUPFAM" id="SSF103481">
    <property type="entry name" value="Multidrug resistance efflux transporter EmrE"/>
    <property type="match status" value="1"/>
</dbReference>
<dbReference type="OrthoDB" id="1727045at2759"/>
<dbReference type="InterPro" id="IPR037185">
    <property type="entry name" value="EmrE-like"/>
</dbReference>